<evidence type="ECO:0000259" key="2">
    <source>
        <dbReference type="Pfam" id="PF09922"/>
    </source>
</evidence>
<dbReference type="AlphaFoldDB" id="A0A1M6TYY1"/>
<dbReference type="Pfam" id="PF08044">
    <property type="entry name" value="DUF1707"/>
    <property type="match status" value="1"/>
</dbReference>
<dbReference type="Proteomes" id="UP000184452">
    <property type="component" value="Unassembled WGS sequence"/>
</dbReference>
<dbReference type="EMBL" id="FQZK01000025">
    <property type="protein sequence ID" value="SHK62242.1"/>
    <property type="molecule type" value="Genomic_DNA"/>
</dbReference>
<reference evidence="3 4" key="1">
    <citation type="submission" date="2016-11" db="EMBL/GenBank/DDBJ databases">
        <authorList>
            <person name="Jaros S."/>
            <person name="Januszkiewicz K."/>
            <person name="Wedrychowicz H."/>
        </authorList>
    </citation>
    <scope>NUCLEOTIDE SEQUENCE [LARGE SCALE GENOMIC DNA]</scope>
    <source>
        <strain evidence="3 4">CGMCC 4.5723</strain>
    </source>
</reference>
<feature type="domain" description="DUF1707" evidence="1">
    <location>
        <begin position="10"/>
        <end position="61"/>
    </location>
</feature>
<proteinExistence type="predicted"/>
<evidence type="ECO:0000259" key="1">
    <source>
        <dbReference type="Pfam" id="PF08044"/>
    </source>
</evidence>
<dbReference type="InterPro" id="IPR012551">
    <property type="entry name" value="DUF1707_SHOCT-like"/>
</dbReference>
<accession>A0A1M6TYY1</accession>
<feature type="domain" description="Cell wall-active antibiotics response LiaF-like C-terminal" evidence="2">
    <location>
        <begin position="99"/>
        <end position="149"/>
    </location>
</feature>
<dbReference type="Pfam" id="PF09922">
    <property type="entry name" value="LiaF-like_C"/>
    <property type="match status" value="1"/>
</dbReference>
<evidence type="ECO:0000313" key="4">
    <source>
        <dbReference type="Proteomes" id="UP000184452"/>
    </source>
</evidence>
<name>A0A1M6TYY1_9ACTN</name>
<dbReference type="InterPro" id="IPR024425">
    <property type="entry name" value="LiaF-like_C"/>
</dbReference>
<keyword evidence="4" id="KW-1185">Reference proteome</keyword>
<organism evidence="3 4">
    <name type="scientific">Nocardiopsis flavescens</name>
    <dbReference type="NCBI Taxonomy" id="758803"/>
    <lineage>
        <taxon>Bacteria</taxon>
        <taxon>Bacillati</taxon>
        <taxon>Actinomycetota</taxon>
        <taxon>Actinomycetes</taxon>
        <taxon>Streptosporangiales</taxon>
        <taxon>Nocardiopsidaceae</taxon>
        <taxon>Nocardiopsis</taxon>
    </lineage>
</organism>
<sequence length="200" mass="22120">MSEQIPPQGLRASNSDRERVLKVLREAATDGRLDLDEFQERSDRAQEARTLGDLPPLTADLLPAQEQPIRLDHQPALGVFGTAVRRGRWVAYPGDLVLAVAGRVEVDMREALLLHGHHRMTVTAVLGRVEILVPDGVEVRVNGRSVLGTRGTTARRSDLSDPPVLEINGFSLLGTVRVKAPRRPFLGRLRRRERRPGIGS</sequence>
<dbReference type="STRING" id="758803.SAMN05421803_12547"/>
<protein>
    <submittedName>
        <fullName evidence="3">Cell wall-active antibiotics response 4TMS YvqF</fullName>
    </submittedName>
</protein>
<dbReference type="PANTHER" id="PTHR40763:SF5">
    <property type="entry name" value="MEMBRANE PROTEIN"/>
    <property type="match status" value="1"/>
</dbReference>
<evidence type="ECO:0000313" key="3">
    <source>
        <dbReference type="EMBL" id="SHK62242.1"/>
    </source>
</evidence>
<dbReference type="PANTHER" id="PTHR40763">
    <property type="entry name" value="MEMBRANE PROTEIN-RELATED"/>
    <property type="match status" value="1"/>
</dbReference>
<gene>
    <name evidence="3" type="ORF">SAMN05421803_12547</name>
</gene>